<dbReference type="Gene3D" id="3.40.50.300">
    <property type="entry name" value="P-loop containing nucleotide triphosphate hydrolases"/>
    <property type="match status" value="1"/>
</dbReference>
<evidence type="ECO:0000256" key="2">
    <source>
        <dbReference type="ARBA" id="ARBA00022741"/>
    </source>
</evidence>
<evidence type="ECO:0000313" key="6">
    <source>
        <dbReference type="Proteomes" id="UP000260649"/>
    </source>
</evidence>
<proteinExistence type="predicted"/>
<keyword evidence="1" id="KW-0813">Transport</keyword>
<dbReference type="PANTHER" id="PTHR42788:SF13">
    <property type="entry name" value="ALIPHATIC SULFONATES IMPORT ATP-BINDING PROTEIN SSUB"/>
    <property type="match status" value="1"/>
</dbReference>
<dbReference type="CDD" id="cd03293">
    <property type="entry name" value="ABC_NrtD_SsuB_transporters"/>
    <property type="match status" value="1"/>
</dbReference>
<keyword evidence="6" id="KW-1185">Reference proteome</keyword>
<dbReference type="GO" id="GO:0016887">
    <property type="term" value="F:ATP hydrolysis activity"/>
    <property type="evidence" value="ECO:0007669"/>
    <property type="project" value="InterPro"/>
</dbReference>
<evidence type="ECO:0000313" key="5">
    <source>
        <dbReference type="EMBL" id="RFT06511.1"/>
    </source>
</evidence>
<sequence>MLELKEVTVSFAFPDGRPALLALNQVNLSVAQGELVALVGPSGCGKTTALNVLAGQVVPTSGQVRLAGEPVQGILPSVGYISQADTLLPWRTVLDNVALAMELRGVPKSQRQETARALMKSMGLEGFEQSYPRELSGGMKKRAAIARVLAVDPAILMMDEPFAPLDAFTRQRLQDDILSLWENTGCTILYVTHDLTEAITLADRVVLMSARPGRVVREYPIDLPRPRRVMDVKFSPRFVELERAIWQELEAQLPQEEGRR</sequence>
<dbReference type="PANTHER" id="PTHR42788">
    <property type="entry name" value="TAURINE IMPORT ATP-BINDING PROTEIN-RELATED"/>
    <property type="match status" value="1"/>
</dbReference>
<dbReference type="RefSeq" id="WP_117142249.1">
    <property type="nucleotide sequence ID" value="NZ_DBFASD010000124.1"/>
</dbReference>
<evidence type="ECO:0000256" key="1">
    <source>
        <dbReference type="ARBA" id="ARBA00022448"/>
    </source>
</evidence>
<dbReference type="EMBL" id="QQRQ01000009">
    <property type="protein sequence ID" value="RFT06511.1"/>
    <property type="molecule type" value="Genomic_DNA"/>
</dbReference>
<dbReference type="OrthoDB" id="9801958at2"/>
<reference evidence="5 6" key="1">
    <citation type="submission" date="2018-07" db="EMBL/GenBank/DDBJ databases">
        <title>GABA Modulating Bacteria of the Human Gut Microbiota.</title>
        <authorList>
            <person name="Strandwitz P."/>
            <person name="Kim K.H."/>
            <person name="Terekhova D."/>
            <person name="Liu J.K."/>
            <person name="Sharma A."/>
            <person name="Levering J."/>
            <person name="Mcdonald D."/>
            <person name="Dietrich D."/>
            <person name="Ramadhar T.R."/>
            <person name="Lekbua A."/>
            <person name="Mroue N."/>
            <person name="Liston C."/>
            <person name="Stewart E.J."/>
            <person name="Dubin M.J."/>
            <person name="Zengler K."/>
            <person name="Knight R."/>
            <person name="Gilbert J.A."/>
            <person name="Clardy J."/>
            <person name="Lewis K."/>
        </authorList>
    </citation>
    <scope>NUCLEOTIDE SEQUENCE [LARGE SCALE GENOMIC DNA]</scope>
    <source>
        <strain evidence="5 6">KLE1738</strain>
    </source>
</reference>
<evidence type="ECO:0000256" key="3">
    <source>
        <dbReference type="ARBA" id="ARBA00022840"/>
    </source>
</evidence>
<keyword evidence="2" id="KW-0547">Nucleotide-binding</keyword>
<organism evidence="5 6">
    <name type="scientific">Evtepia gabavorous</name>
    <dbReference type="NCBI Taxonomy" id="2211183"/>
    <lineage>
        <taxon>Bacteria</taxon>
        <taxon>Bacillati</taxon>
        <taxon>Bacillota</taxon>
        <taxon>Clostridia</taxon>
        <taxon>Eubacteriales</taxon>
        <taxon>Evtepia</taxon>
    </lineage>
</organism>
<feature type="domain" description="ABC transporter" evidence="4">
    <location>
        <begin position="2"/>
        <end position="235"/>
    </location>
</feature>
<dbReference type="InterPro" id="IPR050166">
    <property type="entry name" value="ABC_transporter_ATP-bind"/>
</dbReference>
<dbReference type="GO" id="GO:0005524">
    <property type="term" value="F:ATP binding"/>
    <property type="evidence" value="ECO:0007669"/>
    <property type="project" value="UniProtKB-KW"/>
</dbReference>
<dbReference type="InterPro" id="IPR003593">
    <property type="entry name" value="AAA+_ATPase"/>
</dbReference>
<dbReference type="InterPro" id="IPR027417">
    <property type="entry name" value="P-loop_NTPase"/>
</dbReference>
<dbReference type="SMART" id="SM00382">
    <property type="entry name" value="AAA"/>
    <property type="match status" value="1"/>
</dbReference>
<dbReference type="SUPFAM" id="SSF52540">
    <property type="entry name" value="P-loop containing nucleoside triphosphate hydrolases"/>
    <property type="match status" value="1"/>
</dbReference>
<protein>
    <submittedName>
        <fullName evidence="5">ABC transporter ATP-binding protein</fullName>
    </submittedName>
</protein>
<gene>
    <name evidence="5" type="ORF">DV520_06865</name>
</gene>
<dbReference type="InterPro" id="IPR003439">
    <property type="entry name" value="ABC_transporter-like_ATP-bd"/>
</dbReference>
<evidence type="ECO:0000259" key="4">
    <source>
        <dbReference type="PROSITE" id="PS50893"/>
    </source>
</evidence>
<accession>A0A3E2B3E6</accession>
<dbReference type="Proteomes" id="UP000260649">
    <property type="component" value="Unassembled WGS sequence"/>
</dbReference>
<dbReference type="Pfam" id="PF00005">
    <property type="entry name" value="ABC_tran"/>
    <property type="match status" value="1"/>
</dbReference>
<comment type="caution">
    <text evidence="5">The sequence shown here is derived from an EMBL/GenBank/DDBJ whole genome shotgun (WGS) entry which is preliminary data.</text>
</comment>
<keyword evidence="3 5" id="KW-0067">ATP-binding</keyword>
<name>A0A3E2B3E6_9FIRM</name>
<dbReference type="PROSITE" id="PS50893">
    <property type="entry name" value="ABC_TRANSPORTER_2"/>
    <property type="match status" value="1"/>
</dbReference>
<dbReference type="InterPro" id="IPR017871">
    <property type="entry name" value="ABC_transporter-like_CS"/>
</dbReference>
<dbReference type="PROSITE" id="PS00211">
    <property type="entry name" value="ABC_TRANSPORTER_1"/>
    <property type="match status" value="1"/>
</dbReference>
<dbReference type="AlphaFoldDB" id="A0A3E2B3E6"/>